<name>A0ACC2NI57_9HYME</name>
<accession>A0ACC2NI57</accession>
<dbReference type="EMBL" id="CM056743">
    <property type="protein sequence ID" value="KAJ8670853.1"/>
    <property type="molecule type" value="Genomic_DNA"/>
</dbReference>
<evidence type="ECO:0000313" key="1">
    <source>
        <dbReference type="EMBL" id="KAJ8670853.1"/>
    </source>
</evidence>
<sequence>MIRSVSSYKRDERCLFLYIHETPDDFQIFLPLVECKERFHDLVLEKTRDEEGMVSDLDAYMDDDSSKVEFEHELDEQNRRLILAKGTYRVVYATRDLNTRVRIAVKEIREENLGDVQPLHEEIKLHSQLRHRNFVQYLGSVSEDGFFKIFMKQVPGDKFGSLSALLRSKWGLKYLHDKKIVHRYIKGDNVLKLLLDFCKTWLSPAVIEKGKRSYGAPADMIASSSCFQGRILQISPRNSIGAIREG</sequence>
<organism evidence="1 2">
    <name type="scientific">Eretmocerus hayati</name>
    <dbReference type="NCBI Taxonomy" id="131215"/>
    <lineage>
        <taxon>Eukaryota</taxon>
        <taxon>Metazoa</taxon>
        <taxon>Ecdysozoa</taxon>
        <taxon>Arthropoda</taxon>
        <taxon>Hexapoda</taxon>
        <taxon>Insecta</taxon>
        <taxon>Pterygota</taxon>
        <taxon>Neoptera</taxon>
        <taxon>Endopterygota</taxon>
        <taxon>Hymenoptera</taxon>
        <taxon>Apocrita</taxon>
        <taxon>Proctotrupomorpha</taxon>
        <taxon>Chalcidoidea</taxon>
        <taxon>Aphelinidae</taxon>
        <taxon>Aphelininae</taxon>
        <taxon>Eretmocerus</taxon>
    </lineage>
</organism>
<protein>
    <submittedName>
        <fullName evidence="1">Uncharacterized protein</fullName>
    </submittedName>
</protein>
<evidence type="ECO:0000313" key="2">
    <source>
        <dbReference type="Proteomes" id="UP001239111"/>
    </source>
</evidence>
<keyword evidence="2" id="KW-1185">Reference proteome</keyword>
<proteinExistence type="predicted"/>
<gene>
    <name evidence="1" type="ORF">QAD02_002112</name>
</gene>
<reference evidence="1" key="1">
    <citation type="submission" date="2023-04" db="EMBL/GenBank/DDBJ databases">
        <title>A chromosome-level genome assembly of the parasitoid wasp Eretmocerus hayati.</title>
        <authorList>
            <person name="Zhong Y."/>
            <person name="Liu S."/>
            <person name="Liu Y."/>
        </authorList>
    </citation>
    <scope>NUCLEOTIDE SEQUENCE</scope>
    <source>
        <strain evidence="1">ZJU_SS_LIU_2023</strain>
    </source>
</reference>
<comment type="caution">
    <text evidence="1">The sequence shown here is derived from an EMBL/GenBank/DDBJ whole genome shotgun (WGS) entry which is preliminary data.</text>
</comment>
<dbReference type="Proteomes" id="UP001239111">
    <property type="component" value="Chromosome 3"/>
</dbReference>